<dbReference type="STRING" id="70667.A0A183SNR1"/>
<reference evidence="5" key="1">
    <citation type="submission" date="2016-06" db="UniProtKB">
        <authorList>
            <consortium name="WormBaseParasite"/>
        </authorList>
    </citation>
    <scope>IDENTIFICATION</scope>
</reference>
<dbReference type="PROSITE" id="PS00028">
    <property type="entry name" value="ZINC_FINGER_C2H2_1"/>
    <property type="match status" value="1"/>
</dbReference>
<dbReference type="OrthoDB" id="5332616at2759"/>
<gene>
    <name evidence="3" type="ORF">SSLN_LOCUS5859</name>
</gene>
<dbReference type="PROSITE" id="PS50157">
    <property type="entry name" value="ZINC_FINGER_C2H2_2"/>
    <property type="match status" value="1"/>
</dbReference>
<keyword evidence="4" id="KW-1185">Reference proteome</keyword>
<dbReference type="AlphaFoldDB" id="A0A183SNR1"/>
<dbReference type="InterPro" id="IPR013087">
    <property type="entry name" value="Znf_C2H2_type"/>
</dbReference>
<evidence type="ECO:0000259" key="2">
    <source>
        <dbReference type="PROSITE" id="PS50157"/>
    </source>
</evidence>
<sequence>MAGVLEFDEFLQACGSETVCPTGTVSITRRVTFHLRCTRTCPLTTADGADAKIWELRKRVIEACKLTGPFYKFDLDVSAQHFPELIRLLEAIGSDERTSKNTSILRLPESGCMAGLRDLVIFGQLSSGVSFRLLEARYACPDSTDQQSNLRMTQHARLRETASLLAVMKKMVAHRGGGSDSRQKTIPTCVVRLESILVKWLAMGRCGKYLSLCRSHEGQETRCIHRLDVDEYGLQSSPARELQLALKKAWDPKVGFFPAATPQATVTTGGLKPVRVSGVVCAFTPGMSDSRTSHLPTLKNSYGGDNSNPVWRRSVKTGAAIYEANRIAAANAKRAARKSPAPRSNTVDTQALPTFPRYQRIFRARIGLVGHLWTQCTNNSTIPTSMSNSANSPSEYPTLALGINSITPAIIETTFKYSSPATPTIAATINTTTTTSDVKSPHCDRTFTSRIGLMGHLRIYRIETGEPVPGAPTHSRERRLHCPHCLRAFTHRMGLFGHMRIHDSGIHHNAHSTDTPLTPSAPTTLTAPATATTIYDIPPAYTDFSCP</sequence>
<dbReference type="EMBL" id="UYSU01033435">
    <property type="protein sequence ID" value="VDL92244.1"/>
    <property type="molecule type" value="Genomic_DNA"/>
</dbReference>
<accession>A0A183SNR1</accession>
<keyword evidence="1" id="KW-0479">Metal-binding</keyword>
<keyword evidence="1" id="KW-0862">Zinc</keyword>
<evidence type="ECO:0000313" key="4">
    <source>
        <dbReference type="Proteomes" id="UP000275846"/>
    </source>
</evidence>
<feature type="domain" description="C2H2-type" evidence="2">
    <location>
        <begin position="480"/>
        <end position="502"/>
    </location>
</feature>
<organism evidence="5">
    <name type="scientific">Schistocephalus solidus</name>
    <name type="common">Tapeworm</name>
    <dbReference type="NCBI Taxonomy" id="70667"/>
    <lineage>
        <taxon>Eukaryota</taxon>
        <taxon>Metazoa</taxon>
        <taxon>Spiralia</taxon>
        <taxon>Lophotrochozoa</taxon>
        <taxon>Platyhelminthes</taxon>
        <taxon>Cestoda</taxon>
        <taxon>Eucestoda</taxon>
        <taxon>Diphyllobothriidea</taxon>
        <taxon>Diphyllobothriidae</taxon>
        <taxon>Schistocephalus</taxon>
    </lineage>
</organism>
<proteinExistence type="predicted"/>
<protein>
    <submittedName>
        <fullName evidence="5">C2H2-type domain-containing protein</fullName>
    </submittedName>
</protein>
<name>A0A183SNR1_SCHSO</name>
<dbReference type="Gene3D" id="3.30.160.60">
    <property type="entry name" value="Classic Zinc Finger"/>
    <property type="match status" value="1"/>
</dbReference>
<evidence type="ECO:0000256" key="1">
    <source>
        <dbReference type="PROSITE-ProRule" id="PRU00042"/>
    </source>
</evidence>
<dbReference type="GO" id="GO:0008270">
    <property type="term" value="F:zinc ion binding"/>
    <property type="evidence" value="ECO:0007669"/>
    <property type="project" value="UniProtKB-KW"/>
</dbReference>
<dbReference type="Proteomes" id="UP000275846">
    <property type="component" value="Unassembled WGS sequence"/>
</dbReference>
<reference evidence="3 4" key="2">
    <citation type="submission" date="2018-11" db="EMBL/GenBank/DDBJ databases">
        <authorList>
            <consortium name="Pathogen Informatics"/>
        </authorList>
    </citation>
    <scope>NUCLEOTIDE SEQUENCE [LARGE SCALE GENOMIC DNA]</scope>
    <source>
        <strain evidence="3 4">NST_G2</strain>
    </source>
</reference>
<dbReference type="InterPro" id="IPR036236">
    <property type="entry name" value="Znf_C2H2_sf"/>
</dbReference>
<keyword evidence="1" id="KW-0863">Zinc-finger</keyword>
<dbReference type="SUPFAM" id="SSF57667">
    <property type="entry name" value="beta-beta-alpha zinc fingers"/>
    <property type="match status" value="1"/>
</dbReference>
<dbReference type="WBParaSite" id="SSLN_0000605201-mRNA-1">
    <property type="protein sequence ID" value="SSLN_0000605201-mRNA-1"/>
    <property type="gene ID" value="SSLN_0000605201"/>
</dbReference>
<evidence type="ECO:0000313" key="3">
    <source>
        <dbReference type="EMBL" id="VDL92244.1"/>
    </source>
</evidence>
<evidence type="ECO:0000313" key="5">
    <source>
        <dbReference type="WBParaSite" id="SSLN_0000605201-mRNA-1"/>
    </source>
</evidence>